<proteinExistence type="predicted"/>
<sequence length="485" mass="53050">MATVRGFVQKIEVGRAGLVRVTLIHSDGSSGVYVVRDIDGDPERFNERLTKIGILRDAMNRAEPVFIEHTQSESGNEIQRAARISRDQLDSPPNLTIVVGLVVSVSVLARNRTAGDEEQHDMALVEVVTTDLGTTILELDLQSPERLVVSQQLEMIREAQTHGRLAQFFVSTENDTGYSAARGRIHAVALDNSLSAFGDQRAQRVDGFVESLSLIRAPFSGTGTSGPASSFAHVRFTTAPPFTGPGNTIGLTPFTPTTLDLFVPKGSLSYELFEAGLRDNLRMQVNAILIKDRDSENSDDASHRDVGSTNDTAYDAPANASIAYTAMARLKRLETGEMSTVDEVVQATMGLVFAAELLAHLASASRPVWITITRESLDHGPEGFACTDGVPSSDLQPQTLRDLRIPYPAVWRGLGCFNPGVYRFQFKLPGGFRVLVDNEELCLHDSDEAGIQFAHACLGGDHDVEIRLESWVCDNEFIMDVYQIR</sequence>
<organism evidence="1">
    <name type="scientific">hydrothermal vent metagenome</name>
    <dbReference type="NCBI Taxonomy" id="652676"/>
    <lineage>
        <taxon>unclassified sequences</taxon>
        <taxon>metagenomes</taxon>
        <taxon>ecological metagenomes</taxon>
    </lineage>
</organism>
<reference evidence="1" key="1">
    <citation type="submission" date="2018-06" db="EMBL/GenBank/DDBJ databases">
        <authorList>
            <person name="Zhirakovskaya E."/>
        </authorList>
    </citation>
    <scope>NUCLEOTIDE SEQUENCE</scope>
</reference>
<dbReference type="AlphaFoldDB" id="A0A3B0ZYK5"/>
<protein>
    <submittedName>
        <fullName evidence="1">Uncharacterized protein</fullName>
    </submittedName>
</protein>
<name>A0A3B0ZYK5_9ZZZZ</name>
<gene>
    <name evidence="1" type="ORF">MNBD_GAMMA20-1131</name>
</gene>
<accession>A0A3B0ZYK5</accession>
<dbReference type="EMBL" id="UOFU01000106">
    <property type="protein sequence ID" value="VAW96861.1"/>
    <property type="molecule type" value="Genomic_DNA"/>
</dbReference>
<evidence type="ECO:0000313" key="1">
    <source>
        <dbReference type="EMBL" id="VAW96861.1"/>
    </source>
</evidence>